<accession>A0A7J0FQR4</accession>
<reference evidence="1 2" key="1">
    <citation type="submission" date="2019-07" db="EMBL/GenBank/DDBJ databases">
        <title>De Novo Assembly of kiwifruit Actinidia rufa.</title>
        <authorList>
            <person name="Sugita-Konishi S."/>
            <person name="Sato K."/>
            <person name="Mori E."/>
            <person name="Abe Y."/>
            <person name="Kisaki G."/>
            <person name="Hamano K."/>
            <person name="Suezawa K."/>
            <person name="Otani M."/>
            <person name="Fukuda T."/>
            <person name="Manabe T."/>
            <person name="Gomi K."/>
            <person name="Tabuchi M."/>
            <person name="Akimitsu K."/>
            <person name="Kataoka I."/>
        </authorList>
    </citation>
    <scope>NUCLEOTIDE SEQUENCE [LARGE SCALE GENOMIC DNA]</scope>
    <source>
        <strain evidence="2">cv. Fuchu</strain>
    </source>
</reference>
<gene>
    <name evidence="1" type="ORF">Acr_14g0006260</name>
</gene>
<sequence>MMLSCYEADEVPYCMQESVVIETEEDFPLDRHAHHLHHSTKFKWFFDLLRFSPQARFEATKAIVEISDKYGDYKMSTAGPFANEMRHAPAIIIFF</sequence>
<dbReference type="EMBL" id="BJWL01000014">
    <property type="protein sequence ID" value="GFZ00991.1"/>
    <property type="molecule type" value="Genomic_DNA"/>
</dbReference>
<evidence type="ECO:0000313" key="1">
    <source>
        <dbReference type="EMBL" id="GFZ00991.1"/>
    </source>
</evidence>
<dbReference type="Proteomes" id="UP000585474">
    <property type="component" value="Unassembled WGS sequence"/>
</dbReference>
<protein>
    <submittedName>
        <fullName evidence="1">Uncharacterized protein</fullName>
    </submittedName>
</protein>
<name>A0A7J0FQR4_9ERIC</name>
<proteinExistence type="predicted"/>
<comment type="caution">
    <text evidence="1">The sequence shown here is derived from an EMBL/GenBank/DDBJ whole genome shotgun (WGS) entry which is preliminary data.</text>
</comment>
<organism evidence="1 2">
    <name type="scientific">Actinidia rufa</name>
    <dbReference type="NCBI Taxonomy" id="165716"/>
    <lineage>
        <taxon>Eukaryota</taxon>
        <taxon>Viridiplantae</taxon>
        <taxon>Streptophyta</taxon>
        <taxon>Embryophyta</taxon>
        <taxon>Tracheophyta</taxon>
        <taxon>Spermatophyta</taxon>
        <taxon>Magnoliopsida</taxon>
        <taxon>eudicotyledons</taxon>
        <taxon>Gunneridae</taxon>
        <taxon>Pentapetalae</taxon>
        <taxon>asterids</taxon>
        <taxon>Ericales</taxon>
        <taxon>Actinidiaceae</taxon>
        <taxon>Actinidia</taxon>
    </lineage>
</organism>
<dbReference type="AlphaFoldDB" id="A0A7J0FQR4"/>
<keyword evidence="2" id="KW-1185">Reference proteome</keyword>
<evidence type="ECO:0000313" key="2">
    <source>
        <dbReference type="Proteomes" id="UP000585474"/>
    </source>
</evidence>